<dbReference type="EMBL" id="FODS01000019">
    <property type="protein sequence ID" value="SEP01476.1"/>
    <property type="molecule type" value="Genomic_DNA"/>
</dbReference>
<proteinExistence type="predicted"/>
<evidence type="ECO:0000313" key="2">
    <source>
        <dbReference type="Proteomes" id="UP000198893"/>
    </source>
</evidence>
<keyword evidence="2" id="KW-1185">Reference proteome</keyword>
<dbReference type="AlphaFoldDB" id="A0A1H8UEF2"/>
<dbReference type="Proteomes" id="UP000198893">
    <property type="component" value="Unassembled WGS sequence"/>
</dbReference>
<accession>A0A1H8UEF2</accession>
<dbReference type="STRING" id="569882.SAMN04490248_11980"/>
<organism evidence="1 2">
    <name type="scientific">Salinihabitans flavidus</name>
    <dbReference type="NCBI Taxonomy" id="569882"/>
    <lineage>
        <taxon>Bacteria</taxon>
        <taxon>Pseudomonadati</taxon>
        <taxon>Pseudomonadota</taxon>
        <taxon>Alphaproteobacteria</taxon>
        <taxon>Rhodobacterales</taxon>
        <taxon>Roseobacteraceae</taxon>
        <taxon>Salinihabitans</taxon>
    </lineage>
</organism>
<evidence type="ECO:0000313" key="1">
    <source>
        <dbReference type="EMBL" id="SEP01476.1"/>
    </source>
</evidence>
<reference evidence="1 2" key="1">
    <citation type="submission" date="2016-10" db="EMBL/GenBank/DDBJ databases">
        <authorList>
            <person name="de Groot N.N."/>
        </authorList>
    </citation>
    <scope>NUCLEOTIDE SEQUENCE [LARGE SCALE GENOMIC DNA]</scope>
    <source>
        <strain evidence="1 2">DSM 27842</strain>
    </source>
</reference>
<protein>
    <submittedName>
        <fullName evidence="1">Uncharacterized protein</fullName>
    </submittedName>
</protein>
<name>A0A1H8UEF2_9RHOB</name>
<sequence length="128" mass="14543">MPLAHHWRDLIPMSRSRWHILRDDASLTMTRRLPVRFDLAVETVFPRVGRLRLARQIRQDMWRELQGLRGFAPAVRVTDEGGTLRVTAGGAVQAPFASKAVEERLAALLADPARRARWCTHAARKGAR</sequence>
<gene>
    <name evidence="1" type="ORF">SAMN04490248_11980</name>
</gene>